<dbReference type="CTD" id="36383946"/>
<name>A0A090LP76_STRRB</name>
<sequence length="199" mass="24058">MKVEKEVMCFFCRSMHLPIDEDIFKKFYNNQIDAIPFSKSTVDEDGFKMPYIISSTCKTFCLEQSKKFFYNIFVINNNVNLSSIQLIKEQLKEMNAFIQLMKNQNIPQSEVDNFKIIVCLEKNLSKIINKLKNLPKYKADFFINQFFISYFHKMDVYYNFLTNKDYRIYMVNENKNNFIHINQHLFLFKIYFCKYITLI</sequence>
<dbReference type="RefSeq" id="XP_024510762.1">
    <property type="nucleotide sequence ID" value="XM_024645289.1"/>
</dbReference>
<gene>
    <name evidence="1 3 4" type="ORF">SRAE_X000089000</name>
</gene>
<dbReference type="GeneID" id="36383946"/>
<reference evidence="1 2" key="1">
    <citation type="submission" date="2014-09" db="EMBL/GenBank/DDBJ databases">
        <authorList>
            <person name="Martin A.A."/>
        </authorList>
    </citation>
    <scope>NUCLEOTIDE SEQUENCE</scope>
    <source>
        <strain evidence="2">ED321</strain>
        <strain evidence="1">ED321 Heterogonic</strain>
    </source>
</reference>
<accession>A0A090LP76</accession>
<dbReference type="EMBL" id="LN609530">
    <property type="protein sequence ID" value="CEF71566.1"/>
    <property type="molecule type" value="Genomic_DNA"/>
</dbReference>
<evidence type="ECO:0000313" key="3">
    <source>
        <dbReference type="WBParaSite" id="SRAE_X000089000.1"/>
    </source>
</evidence>
<reference evidence="3" key="2">
    <citation type="submission" date="2020-12" db="UniProtKB">
        <authorList>
            <consortium name="WormBaseParasite"/>
        </authorList>
    </citation>
    <scope>IDENTIFICATION</scope>
</reference>
<dbReference type="WBParaSite" id="SRAE_X000089000.1">
    <property type="protein sequence ID" value="SRAE_X000089000.1"/>
    <property type="gene ID" value="WBGene00266452"/>
</dbReference>
<evidence type="ECO:0000313" key="4">
    <source>
        <dbReference type="WormBase" id="SRAE_X000089000"/>
    </source>
</evidence>
<organism evidence="1">
    <name type="scientific">Strongyloides ratti</name>
    <name type="common">Parasitic roundworm</name>
    <dbReference type="NCBI Taxonomy" id="34506"/>
    <lineage>
        <taxon>Eukaryota</taxon>
        <taxon>Metazoa</taxon>
        <taxon>Ecdysozoa</taxon>
        <taxon>Nematoda</taxon>
        <taxon>Chromadorea</taxon>
        <taxon>Rhabditida</taxon>
        <taxon>Tylenchina</taxon>
        <taxon>Panagrolaimomorpha</taxon>
        <taxon>Strongyloidoidea</taxon>
        <taxon>Strongyloididae</taxon>
        <taxon>Strongyloides</taxon>
    </lineage>
</organism>
<keyword evidence="2" id="KW-1185">Reference proteome</keyword>
<dbReference type="Proteomes" id="UP000035682">
    <property type="component" value="Unplaced"/>
</dbReference>
<dbReference type="AlphaFoldDB" id="A0A090LP76"/>
<protein>
    <submittedName>
        <fullName evidence="1 3">Uncharacterized protein</fullName>
    </submittedName>
</protein>
<evidence type="ECO:0000313" key="2">
    <source>
        <dbReference type="Proteomes" id="UP000035682"/>
    </source>
</evidence>
<dbReference type="WormBase" id="SRAE_X000089000">
    <property type="protein sequence ID" value="SRP09852"/>
    <property type="gene ID" value="WBGene00266452"/>
</dbReference>
<proteinExistence type="predicted"/>
<evidence type="ECO:0000313" key="1">
    <source>
        <dbReference type="EMBL" id="CEF71566.1"/>
    </source>
</evidence>